<sequence length="415" mass="46724">MTTWCSAGGKIVGLQNVLTIAFALVKIEIFFAQDRHLERISDLFRLLLQPQSVPGLTSRSIVHYDRIGANRKHGMAREGGDREEMRIGQPFVDDAFLHLAQGVRHGHASLGVRVADPDAHSSPRRNHLVRNVALLTDRVANHTEHTDHMDIRWLLLLDHLHEAGHRGRTALVPAHTGHNASGLNVRTAGIVRHALAYQHHRLARRIRWFVLEEDDAALMTLHGSGCSVHGLEQWILTLKDVRIFDDGRLDRSVSERLQHVLGHTWRCHTLRIAATDIPCHESTILERLDRTQQPLHLGRIRMVHTEATEPMALLRNILSQLQRHVQFVQSTEQSYEGRITEASDGVGQHQERLLGTGFDRSSQGSLSGLRKPTHIVKVRQLTDRTVHDAAVQIAAPEAAELRFESGIERSLLGKQ</sequence>
<dbReference type="AlphaFoldDB" id="A0A2M4C5D6"/>
<evidence type="ECO:0000313" key="1">
    <source>
        <dbReference type="EMBL" id="MBW60566.1"/>
    </source>
</evidence>
<organism evidence="1">
    <name type="scientific">Anopheles marajoara</name>
    <dbReference type="NCBI Taxonomy" id="58244"/>
    <lineage>
        <taxon>Eukaryota</taxon>
        <taxon>Metazoa</taxon>
        <taxon>Ecdysozoa</taxon>
        <taxon>Arthropoda</taxon>
        <taxon>Hexapoda</taxon>
        <taxon>Insecta</taxon>
        <taxon>Pterygota</taxon>
        <taxon>Neoptera</taxon>
        <taxon>Endopterygota</taxon>
        <taxon>Diptera</taxon>
        <taxon>Nematocera</taxon>
        <taxon>Culicoidea</taxon>
        <taxon>Culicidae</taxon>
        <taxon>Anophelinae</taxon>
        <taxon>Anopheles</taxon>
    </lineage>
</organism>
<proteinExistence type="predicted"/>
<name>A0A2M4C5D6_9DIPT</name>
<protein>
    <submittedName>
        <fullName evidence="1">Putative secreted protein</fullName>
    </submittedName>
</protein>
<accession>A0A2M4C5D6</accession>
<reference evidence="1" key="1">
    <citation type="submission" date="2018-01" db="EMBL/GenBank/DDBJ databases">
        <title>An insight into the sialome of Amazonian anophelines.</title>
        <authorList>
            <person name="Ribeiro J.M."/>
            <person name="Scarpassa V."/>
            <person name="Calvo E."/>
        </authorList>
    </citation>
    <scope>NUCLEOTIDE SEQUENCE</scope>
    <source>
        <tissue evidence="1">Salivary glands</tissue>
    </source>
</reference>
<dbReference type="EMBL" id="GGFJ01011425">
    <property type="protein sequence ID" value="MBW60566.1"/>
    <property type="molecule type" value="Transcribed_RNA"/>
</dbReference>